<dbReference type="PANTHER" id="PTHR33223:SF10">
    <property type="entry name" value="AMINOTRANSFERASE-LIKE PLANT MOBILE DOMAIN-CONTAINING PROTEIN"/>
    <property type="match status" value="1"/>
</dbReference>
<dbReference type="AlphaFoldDB" id="A0A371G9C5"/>
<dbReference type="PANTHER" id="PTHR33223">
    <property type="entry name" value="CCHC-TYPE DOMAIN-CONTAINING PROTEIN"/>
    <property type="match status" value="1"/>
</dbReference>
<comment type="caution">
    <text evidence="1">The sequence shown here is derived from an EMBL/GenBank/DDBJ whole genome shotgun (WGS) entry which is preliminary data.</text>
</comment>
<name>A0A371G9C5_MUCPR</name>
<feature type="non-terminal residue" evidence="1">
    <location>
        <position position="1"/>
    </location>
</feature>
<reference evidence="1" key="1">
    <citation type="submission" date="2018-05" db="EMBL/GenBank/DDBJ databases">
        <title>Draft genome of Mucuna pruriens seed.</title>
        <authorList>
            <person name="Nnadi N.E."/>
            <person name="Vos R."/>
            <person name="Hasami M.H."/>
            <person name="Devisetty U.K."/>
            <person name="Aguiy J.C."/>
        </authorList>
    </citation>
    <scope>NUCLEOTIDE SEQUENCE [LARGE SCALE GENOMIC DNA]</scope>
    <source>
        <strain evidence="1">JCA_2017</strain>
    </source>
</reference>
<evidence type="ECO:0000313" key="2">
    <source>
        <dbReference type="Proteomes" id="UP000257109"/>
    </source>
</evidence>
<organism evidence="1 2">
    <name type="scientific">Mucuna pruriens</name>
    <name type="common">Velvet bean</name>
    <name type="synonym">Dolichos pruriens</name>
    <dbReference type="NCBI Taxonomy" id="157652"/>
    <lineage>
        <taxon>Eukaryota</taxon>
        <taxon>Viridiplantae</taxon>
        <taxon>Streptophyta</taxon>
        <taxon>Embryophyta</taxon>
        <taxon>Tracheophyta</taxon>
        <taxon>Spermatophyta</taxon>
        <taxon>Magnoliopsida</taxon>
        <taxon>eudicotyledons</taxon>
        <taxon>Gunneridae</taxon>
        <taxon>Pentapetalae</taxon>
        <taxon>rosids</taxon>
        <taxon>fabids</taxon>
        <taxon>Fabales</taxon>
        <taxon>Fabaceae</taxon>
        <taxon>Papilionoideae</taxon>
        <taxon>50 kb inversion clade</taxon>
        <taxon>NPAAA clade</taxon>
        <taxon>indigoferoid/millettioid clade</taxon>
        <taxon>Phaseoleae</taxon>
        <taxon>Mucuna</taxon>
    </lineage>
</organism>
<accession>A0A371G9C5</accession>
<proteinExistence type="predicted"/>
<evidence type="ECO:0000313" key="1">
    <source>
        <dbReference type="EMBL" id="RDX87158.1"/>
    </source>
</evidence>
<gene>
    <name evidence="1" type="ORF">CR513_31410</name>
</gene>
<protein>
    <recommendedName>
        <fullName evidence="3">Retrotransposon gag domain-containing protein</fullName>
    </recommendedName>
</protein>
<dbReference type="OrthoDB" id="1740536at2759"/>
<keyword evidence="2" id="KW-1185">Reference proteome</keyword>
<dbReference type="EMBL" id="QJKJ01006313">
    <property type="protein sequence ID" value="RDX87158.1"/>
    <property type="molecule type" value="Genomic_DNA"/>
</dbReference>
<evidence type="ECO:0008006" key="3">
    <source>
        <dbReference type="Google" id="ProtNLM"/>
    </source>
</evidence>
<dbReference type="Proteomes" id="UP000257109">
    <property type="component" value="Unassembled WGS sequence"/>
</dbReference>
<sequence>MEALRAAEEREKELCCQLTSMKVTMENPGEVVATPMVSTQAFCAQPFSKEIDGTPISQNFRKVVVEPFDGTQDPHTHLQAFQIDKNDPLSCNLFLGTLRGVAMHWLATLPPCSIKSFNDLATSFTSQFMANRVKRLEAFQKGLCVAQFSDSLAWRRPQSMEETRTFAEKYIEVEED</sequence>